<keyword evidence="1" id="KW-0472">Membrane</keyword>
<keyword evidence="1" id="KW-0812">Transmembrane</keyword>
<accession>A0ABV0SKE5</accession>
<evidence type="ECO:0000313" key="3">
    <source>
        <dbReference type="Proteomes" id="UP001482620"/>
    </source>
</evidence>
<keyword evidence="3" id="KW-1185">Reference proteome</keyword>
<dbReference type="Proteomes" id="UP001482620">
    <property type="component" value="Unassembled WGS sequence"/>
</dbReference>
<feature type="transmembrane region" description="Helical" evidence="1">
    <location>
        <begin position="78"/>
        <end position="101"/>
    </location>
</feature>
<proteinExistence type="predicted"/>
<evidence type="ECO:0000256" key="1">
    <source>
        <dbReference type="SAM" id="Phobius"/>
    </source>
</evidence>
<evidence type="ECO:0000313" key="2">
    <source>
        <dbReference type="EMBL" id="MEQ2220296.1"/>
    </source>
</evidence>
<reference evidence="2 3" key="1">
    <citation type="submission" date="2021-06" db="EMBL/GenBank/DDBJ databases">
        <authorList>
            <person name="Palmer J.M."/>
        </authorList>
    </citation>
    <scope>NUCLEOTIDE SEQUENCE [LARGE SCALE GENOMIC DNA]</scope>
    <source>
        <strain evidence="3">if_2019</strain>
        <tissue evidence="2">Muscle</tissue>
    </source>
</reference>
<sequence>MHKENIHIRTYKKTLLPHKYFCEQDVGKDKHSSWLLNRSTRQCVVHSMCVQFSLLCLCVCVCVKKWPRWELEVIKKSLLCVCWSACVLFLSSLLSVCAFPPRRYLEVPWSHPGSDTQV</sequence>
<keyword evidence="1" id="KW-1133">Transmembrane helix</keyword>
<gene>
    <name evidence="2" type="ORF">ILYODFUR_003935</name>
</gene>
<comment type="caution">
    <text evidence="2">The sequence shown here is derived from an EMBL/GenBank/DDBJ whole genome shotgun (WGS) entry which is preliminary data.</text>
</comment>
<dbReference type="EMBL" id="JAHRIQ010000210">
    <property type="protein sequence ID" value="MEQ2220296.1"/>
    <property type="molecule type" value="Genomic_DNA"/>
</dbReference>
<name>A0ABV0SKE5_9TELE</name>
<protein>
    <submittedName>
        <fullName evidence="2">Uncharacterized protein</fullName>
    </submittedName>
</protein>
<organism evidence="2 3">
    <name type="scientific">Ilyodon furcidens</name>
    <name type="common">goldbreast splitfin</name>
    <dbReference type="NCBI Taxonomy" id="33524"/>
    <lineage>
        <taxon>Eukaryota</taxon>
        <taxon>Metazoa</taxon>
        <taxon>Chordata</taxon>
        <taxon>Craniata</taxon>
        <taxon>Vertebrata</taxon>
        <taxon>Euteleostomi</taxon>
        <taxon>Actinopterygii</taxon>
        <taxon>Neopterygii</taxon>
        <taxon>Teleostei</taxon>
        <taxon>Neoteleostei</taxon>
        <taxon>Acanthomorphata</taxon>
        <taxon>Ovalentaria</taxon>
        <taxon>Atherinomorphae</taxon>
        <taxon>Cyprinodontiformes</taxon>
        <taxon>Goodeidae</taxon>
        <taxon>Ilyodon</taxon>
    </lineage>
</organism>